<name>A0A328FBK1_9BACT</name>
<dbReference type="AlphaFoldDB" id="A0A328FBK1"/>
<evidence type="ECO:0000313" key="6">
    <source>
        <dbReference type="EMBL" id="QBH12345.1"/>
    </source>
</evidence>
<dbReference type="Gene3D" id="1.10.10.10">
    <property type="entry name" value="Winged helix-like DNA-binding domain superfamily/Winged helix DNA-binding domain"/>
    <property type="match status" value="1"/>
</dbReference>
<evidence type="ECO:0000256" key="2">
    <source>
        <dbReference type="ARBA" id="ARBA00023015"/>
    </source>
</evidence>
<dbReference type="OrthoDB" id="5317428at2"/>
<dbReference type="PANTHER" id="PTHR30126:SF94">
    <property type="entry name" value="LYSR FAMILY TRANSCRIPTIONAL REGULATOR"/>
    <property type="match status" value="1"/>
</dbReference>
<evidence type="ECO:0000256" key="4">
    <source>
        <dbReference type="ARBA" id="ARBA00023163"/>
    </source>
</evidence>
<dbReference type="Pfam" id="PF00126">
    <property type="entry name" value="HTH_1"/>
    <property type="match status" value="1"/>
</dbReference>
<dbReference type="PROSITE" id="PS50931">
    <property type="entry name" value="HTH_LYSR"/>
    <property type="match status" value="1"/>
</dbReference>
<comment type="similarity">
    <text evidence="1">Belongs to the LysR transcriptional regulatory family.</text>
</comment>
<evidence type="ECO:0000256" key="1">
    <source>
        <dbReference type="ARBA" id="ARBA00009437"/>
    </source>
</evidence>
<dbReference type="GO" id="GO:0003700">
    <property type="term" value="F:DNA-binding transcription factor activity"/>
    <property type="evidence" value="ECO:0007669"/>
    <property type="project" value="InterPro"/>
</dbReference>
<reference evidence="6 9" key="2">
    <citation type="submission" date="2019-02" db="EMBL/GenBank/DDBJ databases">
        <title>Complete genome sequence of Desulfobacter hydrogenophilus AcRS1.</title>
        <authorList>
            <person name="Marietou A."/>
            <person name="Lund M.B."/>
            <person name="Marshall I.P.G."/>
            <person name="Schreiber L."/>
            <person name="Jorgensen B."/>
        </authorList>
    </citation>
    <scope>NUCLEOTIDE SEQUENCE [LARGE SCALE GENOMIC DNA]</scope>
    <source>
        <strain evidence="6 9">AcRS1</strain>
    </source>
</reference>
<dbReference type="InterPro" id="IPR036388">
    <property type="entry name" value="WH-like_DNA-bd_sf"/>
</dbReference>
<keyword evidence="3" id="KW-0238">DNA-binding</keyword>
<evidence type="ECO:0000313" key="7">
    <source>
        <dbReference type="EMBL" id="RAM02054.1"/>
    </source>
</evidence>
<dbReference type="SUPFAM" id="SSF53850">
    <property type="entry name" value="Periplasmic binding protein-like II"/>
    <property type="match status" value="1"/>
</dbReference>
<dbReference type="RefSeq" id="WP_111956447.1">
    <property type="nucleotide sequence ID" value="NZ_CP036313.1"/>
</dbReference>
<dbReference type="Pfam" id="PF03466">
    <property type="entry name" value="LysR_substrate"/>
    <property type="match status" value="1"/>
</dbReference>
<keyword evidence="4" id="KW-0804">Transcription</keyword>
<protein>
    <submittedName>
        <fullName evidence="6 7">Transcriptional regulator</fullName>
    </submittedName>
</protein>
<accession>A0A328FBK1</accession>
<evidence type="ECO:0000259" key="5">
    <source>
        <dbReference type="PROSITE" id="PS50931"/>
    </source>
</evidence>
<dbReference type="Proteomes" id="UP000293902">
    <property type="component" value="Chromosome"/>
</dbReference>
<gene>
    <name evidence="7" type="ORF">DO021_10590</name>
    <name evidence="6" type="ORF">EYB58_05105</name>
</gene>
<dbReference type="Gene3D" id="3.40.190.290">
    <property type="match status" value="1"/>
</dbReference>
<dbReference type="SUPFAM" id="SSF46785">
    <property type="entry name" value="Winged helix' DNA-binding domain"/>
    <property type="match status" value="1"/>
</dbReference>
<evidence type="ECO:0000313" key="9">
    <source>
        <dbReference type="Proteomes" id="UP000293902"/>
    </source>
</evidence>
<dbReference type="EMBL" id="CP036313">
    <property type="protein sequence ID" value="QBH12345.1"/>
    <property type="molecule type" value="Genomic_DNA"/>
</dbReference>
<dbReference type="EMBL" id="QLNI01000019">
    <property type="protein sequence ID" value="RAM02054.1"/>
    <property type="molecule type" value="Genomic_DNA"/>
</dbReference>
<keyword evidence="2" id="KW-0805">Transcription regulation</keyword>
<dbReference type="PRINTS" id="PR00039">
    <property type="entry name" value="HTHLYSR"/>
</dbReference>
<dbReference type="InterPro" id="IPR005119">
    <property type="entry name" value="LysR_subst-bd"/>
</dbReference>
<dbReference type="InterPro" id="IPR036390">
    <property type="entry name" value="WH_DNA-bd_sf"/>
</dbReference>
<evidence type="ECO:0000256" key="3">
    <source>
        <dbReference type="ARBA" id="ARBA00023125"/>
    </source>
</evidence>
<organism evidence="7 8">
    <name type="scientific">Desulfobacter hydrogenophilus</name>
    <dbReference type="NCBI Taxonomy" id="2291"/>
    <lineage>
        <taxon>Bacteria</taxon>
        <taxon>Pseudomonadati</taxon>
        <taxon>Thermodesulfobacteriota</taxon>
        <taxon>Desulfobacteria</taxon>
        <taxon>Desulfobacterales</taxon>
        <taxon>Desulfobacteraceae</taxon>
        <taxon>Desulfobacter</taxon>
    </lineage>
</organism>
<dbReference type="GO" id="GO:0000976">
    <property type="term" value="F:transcription cis-regulatory region binding"/>
    <property type="evidence" value="ECO:0007669"/>
    <property type="project" value="TreeGrafter"/>
</dbReference>
<dbReference type="PANTHER" id="PTHR30126">
    <property type="entry name" value="HTH-TYPE TRANSCRIPTIONAL REGULATOR"/>
    <property type="match status" value="1"/>
</dbReference>
<dbReference type="InterPro" id="IPR000847">
    <property type="entry name" value="LysR_HTH_N"/>
</dbReference>
<dbReference type="Proteomes" id="UP000248798">
    <property type="component" value="Unassembled WGS sequence"/>
</dbReference>
<keyword evidence="9" id="KW-1185">Reference proteome</keyword>
<proteinExistence type="inferred from homology"/>
<reference evidence="7 8" key="1">
    <citation type="submission" date="2018-06" db="EMBL/GenBank/DDBJ databases">
        <title>Complete Genome Sequence of Desulfobacter hydrogenophilus (DSM3380).</title>
        <authorList>
            <person name="Marietou A."/>
            <person name="Schreiber L."/>
            <person name="Marshall I."/>
            <person name="Jorgensen B."/>
        </authorList>
    </citation>
    <scope>NUCLEOTIDE SEQUENCE [LARGE SCALE GENOMIC DNA]</scope>
    <source>
        <strain evidence="7 8">DSM 3380</strain>
    </source>
</reference>
<evidence type="ECO:0000313" key="8">
    <source>
        <dbReference type="Proteomes" id="UP000248798"/>
    </source>
</evidence>
<sequence>MTLRQLELFLALVKTPHLSQVAKDFGLTQSAVSMAIKALEETLGKLLFDRIHKRLVVNENGRYFFRMVEPLVFGLRESEAMFRDQDLVGDIKVGASSSIANYILPQIIYEFAELYEGVRVEKITGNTIEIGKLIEDGDVDIGFVEADYNSTEIEREVLGLDELYVVTGDPDLVSGEDYRMEELLSKRWILREEGSGTREVFLYHIEKYKKRFKPFLEVGHTEAVKSVLGNKGALSCLSRISVMNELLSGQLFRLKIKDFKFSRSFYTIWHKDKYFSSVLQEFIYYTKERYKAVYEHQAHPH</sequence>
<feature type="domain" description="HTH lysR-type" evidence="5">
    <location>
        <begin position="1"/>
        <end position="58"/>
    </location>
</feature>